<reference evidence="5" key="1">
    <citation type="submission" date="2017-02" db="UniProtKB">
        <authorList>
            <consortium name="WormBaseParasite"/>
        </authorList>
    </citation>
    <scope>IDENTIFICATION</scope>
</reference>
<sequence length="391" mass="45929">MTAFRPTIFANFRPSRLFQIKAFIFSQMLLHCFFLLFGMLVLRKTIHAINAVNYVRSNSYTMSPEAIGASPQFKELIFALESEYIKPPAFFLLNQHALNMTFNFLCSTERLGVHERFIFVTLDPVAKDVLMKHWPKIRQLYLPVPSLFHPFSFAESAYQALYYLRASLAVSLLRNGKSFWMMQQDTFWRANLFDLDLEDNPRYDALFDQIGDGENSERAQWINGANFFIKADNGTLQFFEYLAKKLKNWYTPDMGVMIHQCHTWEKPKCAYIPHKIAHSWEWMFTDQRDPPYIIQLDCETNGKSKLMELAKYGFYFMNDDDNRLCNQTAVEIIRQRMTEGKIQTRETPNSWGRFQFKIYWRIVDHMLSIPIIGASLKPYLASAGYLLMITI</sequence>
<dbReference type="WBParaSite" id="EVEC_0000607501-mRNA-1">
    <property type="protein sequence ID" value="EVEC_0000607501-mRNA-1"/>
    <property type="gene ID" value="EVEC_0000607501"/>
</dbReference>
<evidence type="ECO:0000313" key="3">
    <source>
        <dbReference type="EMBL" id="VDD90935.1"/>
    </source>
</evidence>
<keyword evidence="4" id="KW-1185">Reference proteome</keyword>
<name>A0A0N4V723_ENTVE</name>
<organism evidence="5">
    <name type="scientific">Enterobius vermicularis</name>
    <name type="common">Human pinworm</name>
    <dbReference type="NCBI Taxonomy" id="51028"/>
    <lineage>
        <taxon>Eukaryota</taxon>
        <taxon>Metazoa</taxon>
        <taxon>Ecdysozoa</taxon>
        <taxon>Nematoda</taxon>
        <taxon>Chromadorea</taxon>
        <taxon>Rhabditida</taxon>
        <taxon>Spirurina</taxon>
        <taxon>Oxyuridomorpha</taxon>
        <taxon>Oxyuroidea</taxon>
        <taxon>Oxyuridae</taxon>
        <taxon>Enterobius</taxon>
    </lineage>
</organism>
<dbReference type="InterPro" id="IPR005069">
    <property type="entry name" value="Nucl-diP-sugar_transferase"/>
</dbReference>
<accession>A0A0N4V723</accession>
<dbReference type="Proteomes" id="UP000274131">
    <property type="component" value="Unassembled WGS sequence"/>
</dbReference>
<protein>
    <submittedName>
        <fullName evidence="5">Nucleotid_trans domain-containing protein</fullName>
    </submittedName>
</protein>
<feature type="transmembrane region" description="Helical" evidence="1">
    <location>
        <begin position="20"/>
        <end position="42"/>
    </location>
</feature>
<reference evidence="3 4" key="2">
    <citation type="submission" date="2018-10" db="EMBL/GenBank/DDBJ databases">
        <authorList>
            <consortium name="Pathogen Informatics"/>
        </authorList>
    </citation>
    <scope>NUCLEOTIDE SEQUENCE [LARGE SCALE GENOMIC DNA]</scope>
</reference>
<dbReference type="OrthoDB" id="5836963at2759"/>
<feature type="domain" description="Nucleotide-diphospho-sugar transferase" evidence="2">
    <location>
        <begin position="113"/>
        <end position="308"/>
    </location>
</feature>
<dbReference type="AlphaFoldDB" id="A0A0N4V723"/>
<dbReference type="EMBL" id="UXUI01008237">
    <property type="protein sequence ID" value="VDD90935.1"/>
    <property type="molecule type" value="Genomic_DNA"/>
</dbReference>
<dbReference type="Pfam" id="PF03407">
    <property type="entry name" value="Nucleotid_trans"/>
    <property type="match status" value="1"/>
</dbReference>
<keyword evidence="1" id="KW-0812">Transmembrane</keyword>
<evidence type="ECO:0000313" key="4">
    <source>
        <dbReference type="Proteomes" id="UP000274131"/>
    </source>
</evidence>
<evidence type="ECO:0000256" key="1">
    <source>
        <dbReference type="SAM" id="Phobius"/>
    </source>
</evidence>
<dbReference type="PANTHER" id="PTHR31967">
    <property type="entry name" value="GROUNDHOG (HEDGEHOG-LIKE FAMILY)-RELATED"/>
    <property type="match status" value="1"/>
</dbReference>
<evidence type="ECO:0000259" key="2">
    <source>
        <dbReference type="Pfam" id="PF03407"/>
    </source>
</evidence>
<dbReference type="PANTHER" id="PTHR31967:SF10">
    <property type="entry name" value="NUCLEOTIDE-DIPHOSPHO-SUGAR TRANSFERASE DOMAIN-CONTAINING PROTEIN"/>
    <property type="match status" value="1"/>
</dbReference>
<keyword evidence="1" id="KW-1133">Transmembrane helix</keyword>
<gene>
    <name evidence="3" type="ORF">EVEC_LOCUS5686</name>
</gene>
<keyword evidence="1" id="KW-0472">Membrane</keyword>
<proteinExistence type="predicted"/>
<evidence type="ECO:0000313" key="5">
    <source>
        <dbReference type="WBParaSite" id="EVEC_0000607501-mRNA-1"/>
    </source>
</evidence>